<dbReference type="SUPFAM" id="SSF58104">
    <property type="entry name" value="Methyl-accepting chemotaxis protein (MCP) signaling domain"/>
    <property type="match status" value="1"/>
</dbReference>
<dbReference type="PROSITE" id="PS50111">
    <property type="entry name" value="CHEMOTAXIS_TRANSDUC_2"/>
    <property type="match status" value="1"/>
</dbReference>
<keyword evidence="1 3" id="KW-0807">Transducer</keyword>
<sequence length="291" mass="31679">MEKVKEELALDEHDLFRVMLAISRIFDLEMQLIIATMQHTMLNSVEMKEVESKKNLREYVGGFVENLAAMSEETGASVDQIVHQSTLISENAGKSMATSVEMESRSKLGKEQLDRVVENMTELKDMVKHITGAIDELERTSTQIGDIVNVITGIADQTNLLALNAAIEAARAGENGKGFAVVADEVRKLAEQTKHSSSSITSLVDTTIKQISGVTSQINTIDVKVETGNKEIEETGVVFENILNASTESKENSQSIANDINSLSELLSEINQAATKLSASAEELSATISKF</sequence>
<proteinExistence type="inferred from homology"/>
<dbReference type="PANTHER" id="PTHR32089">
    <property type="entry name" value="METHYL-ACCEPTING CHEMOTAXIS PROTEIN MCPB"/>
    <property type="match status" value="1"/>
</dbReference>
<dbReference type="EMBL" id="JAFELM010000034">
    <property type="protein sequence ID" value="MBM6618748.1"/>
    <property type="molecule type" value="Genomic_DNA"/>
</dbReference>
<dbReference type="SMART" id="SM00283">
    <property type="entry name" value="MA"/>
    <property type="match status" value="1"/>
</dbReference>
<evidence type="ECO:0000313" key="6">
    <source>
        <dbReference type="Proteomes" id="UP001518925"/>
    </source>
</evidence>
<dbReference type="Pfam" id="PF00015">
    <property type="entry name" value="MCPsignal"/>
    <property type="match status" value="1"/>
</dbReference>
<evidence type="ECO:0000313" key="5">
    <source>
        <dbReference type="EMBL" id="MBM6618748.1"/>
    </source>
</evidence>
<feature type="domain" description="Methyl-accepting transducer" evidence="4">
    <location>
        <begin position="65"/>
        <end position="291"/>
    </location>
</feature>
<reference evidence="5 6" key="1">
    <citation type="submission" date="2021-02" db="EMBL/GenBank/DDBJ databases">
        <title>Bacillus sp. RD4P76, an endophyte from a halophyte.</title>
        <authorList>
            <person name="Sun J.-Q."/>
        </authorList>
    </citation>
    <scope>NUCLEOTIDE SEQUENCE [LARGE SCALE GENOMIC DNA]</scope>
    <source>
        <strain evidence="5 6">RD4P76</strain>
    </source>
</reference>
<evidence type="ECO:0000256" key="3">
    <source>
        <dbReference type="PROSITE-ProRule" id="PRU00284"/>
    </source>
</evidence>
<evidence type="ECO:0000256" key="2">
    <source>
        <dbReference type="ARBA" id="ARBA00029447"/>
    </source>
</evidence>
<dbReference type="Proteomes" id="UP001518925">
    <property type="component" value="Unassembled WGS sequence"/>
</dbReference>
<dbReference type="PRINTS" id="PR00260">
    <property type="entry name" value="CHEMTRNSDUCR"/>
</dbReference>
<dbReference type="InterPro" id="IPR004089">
    <property type="entry name" value="MCPsignal_dom"/>
</dbReference>
<comment type="similarity">
    <text evidence="2">Belongs to the methyl-accepting chemotaxis (MCP) protein family.</text>
</comment>
<organism evidence="5 6">
    <name type="scientific">Bacillus suaedaesalsae</name>
    <dbReference type="NCBI Taxonomy" id="2810349"/>
    <lineage>
        <taxon>Bacteria</taxon>
        <taxon>Bacillati</taxon>
        <taxon>Bacillota</taxon>
        <taxon>Bacilli</taxon>
        <taxon>Bacillales</taxon>
        <taxon>Bacillaceae</taxon>
        <taxon>Bacillus</taxon>
    </lineage>
</organism>
<evidence type="ECO:0000256" key="1">
    <source>
        <dbReference type="ARBA" id="ARBA00023224"/>
    </source>
</evidence>
<gene>
    <name evidence="5" type="ORF">JR050_13840</name>
</gene>
<evidence type="ECO:0000259" key="4">
    <source>
        <dbReference type="PROSITE" id="PS50111"/>
    </source>
</evidence>
<accession>A0ABS2DMP7</accession>
<dbReference type="PANTHER" id="PTHR32089:SF118">
    <property type="entry name" value="HEME-BASED AEROTACTIC TRANSDUCER HEMAT"/>
    <property type="match status" value="1"/>
</dbReference>
<keyword evidence="6" id="KW-1185">Reference proteome</keyword>
<name>A0ABS2DMP7_9BACI</name>
<dbReference type="Gene3D" id="1.10.287.950">
    <property type="entry name" value="Methyl-accepting chemotaxis protein"/>
    <property type="match status" value="1"/>
</dbReference>
<protein>
    <recommendedName>
        <fullName evidence="4">Methyl-accepting transducer domain-containing protein</fullName>
    </recommendedName>
</protein>
<comment type="caution">
    <text evidence="5">The sequence shown here is derived from an EMBL/GenBank/DDBJ whole genome shotgun (WGS) entry which is preliminary data.</text>
</comment>
<dbReference type="InterPro" id="IPR004090">
    <property type="entry name" value="Chemotax_Me-accpt_rcpt"/>
</dbReference>